<evidence type="ECO:0000313" key="3">
    <source>
        <dbReference type="Proteomes" id="UP000002669"/>
    </source>
</evidence>
<dbReference type="GeneID" id="10029549"/>
<keyword evidence="3" id="KW-1185">Reference proteome</keyword>
<dbReference type="EMBL" id="DS989824">
    <property type="protein sequence ID" value="EFR01427.1"/>
    <property type="molecule type" value="Genomic_DNA"/>
</dbReference>
<name>E4USX8_ARTGP</name>
<feature type="region of interest" description="Disordered" evidence="1">
    <location>
        <begin position="59"/>
        <end position="115"/>
    </location>
</feature>
<accession>E4USX8</accession>
<dbReference type="InParanoid" id="E4USX8"/>
<proteinExistence type="predicted"/>
<feature type="compositionally biased region" description="Basic and acidic residues" evidence="1">
    <location>
        <begin position="59"/>
        <end position="88"/>
    </location>
</feature>
<evidence type="ECO:0000256" key="1">
    <source>
        <dbReference type="SAM" id="MobiDB-lite"/>
    </source>
</evidence>
<evidence type="ECO:0000313" key="2">
    <source>
        <dbReference type="EMBL" id="EFR01427.1"/>
    </source>
</evidence>
<dbReference type="Proteomes" id="UP000002669">
    <property type="component" value="Unassembled WGS sequence"/>
</dbReference>
<dbReference type="AlphaFoldDB" id="E4USX8"/>
<reference evidence="3" key="1">
    <citation type="journal article" date="2012" name="MBio">
        <title>Comparative genome analysis of Trichophyton rubrum and related dermatophytes reveals candidate genes involved in infection.</title>
        <authorList>
            <person name="Martinez D.A."/>
            <person name="Oliver B.G."/>
            <person name="Graeser Y."/>
            <person name="Goldberg J.M."/>
            <person name="Li W."/>
            <person name="Martinez-Rossi N.M."/>
            <person name="Monod M."/>
            <person name="Shelest E."/>
            <person name="Barton R.C."/>
            <person name="Birch E."/>
            <person name="Brakhage A.A."/>
            <person name="Chen Z."/>
            <person name="Gurr S.J."/>
            <person name="Heiman D."/>
            <person name="Heitman J."/>
            <person name="Kosti I."/>
            <person name="Rossi A."/>
            <person name="Saif S."/>
            <person name="Samalova M."/>
            <person name="Saunders C.W."/>
            <person name="Shea T."/>
            <person name="Summerbell R.C."/>
            <person name="Xu J."/>
            <person name="Young S."/>
            <person name="Zeng Q."/>
            <person name="Birren B.W."/>
            <person name="Cuomo C.A."/>
            <person name="White T.C."/>
        </authorList>
    </citation>
    <scope>NUCLEOTIDE SEQUENCE [LARGE SCALE GENOMIC DNA]</scope>
    <source>
        <strain evidence="3">ATCC MYA-4604 / CBS 118893</strain>
    </source>
</reference>
<dbReference type="VEuPathDB" id="FungiDB:MGYG_04434"/>
<protein>
    <submittedName>
        <fullName evidence="2">Uncharacterized protein</fullName>
    </submittedName>
</protein>
<dbReference type="RefSeq" id="XP_003174257.1">
    <property type="nucleotide sequence ID" value="XM_003174209.1"/>
</dbReference>
<organism evidence="3">
    <name type="scientific">Arthroderma gypseum (strain ATCC MYA-4604 / CBS 118893)</name>
    <name type="common">Microsporum gypseum</name>
    <dbReference type="NCBI Taxonomy" id="535722"/>
    <lineage>
        <taxon>Eukaryota</taxon>
        <taxon>Fungi</taxon>
        <taxon>Dikarya</taxon>
        <taxon>Ascomycota</taxon>
        <taxon>Pezizomycotina</taxon>
        <taxon>Eurotiomycetes</taxon>
        <taxon>Eurotiomycetidae</taxon>
        <taxon>Onygenales</taxon>
        <taxon>Arthrodermataceae</taxon>
        <taxon>Nannizzia</taxon>
    </lineage>
</organism>
<sequence length="115" mass="12787">MGACLAGEYLRSSALAAGKAKKEKIGKLFLELTGMDMGHESKSVCVCMDVRAYGNYGKEFKDKKQQDEAGGRTRRQLESKTRGKRSQDESQVQRQRRGYAVISPRLRGLGGSNQR</sequence>
<gene>
    <name evidence="2" type="ORF">MGYG_04434</name>
</gene>
<dbReference type="HOGENOM" id="CLU_2108463_0_0_1"/>